<dbReference type="GO" id="GO:0042420">
    <property type="term" value="P:dopamine catabolic process"/>
    <property type="evidence" value="ECO:0007669"/>
    <property type="project" value="TreeGrafter"/>
</dbReference>
<dbReference type="InterPro" id="IPR005018">
    <property type="entry name" value="DOMON_domain"/>
</dbReference>
<dbReference type="OrthoDB" id="34300at2"/>
<dbReference type="GO" id="GO:0030667">
    <property type="term" value="C:secretory granule membrane"/>
    <property type="evidence" value="ECO:0007669"/>
    <property type="project" value="TreeGrafter"/>
</dbReference>
<dbReference type="SMART" id="SM00664">
    <property type="entry name" value="DoH"/>
    <property type="match status" value="1"/>
</dbReference>
<accession>A0A221SXJ3</accession>
<dbReference type="GO" id="GO:0004500">
    <property type="term" value="F:dopamine beta-monooxygenase activity"/>
    <property type="evidence" value="ECO:0007669"/>
    <property type="project" value="InterPro"/>
</dbReference>
<name>A0A221SXJ3_9DEIO</name>
<dbReference type="GO" id="GO:0042421">
    <property type="term" value="P:norepinephrine biosynthetic process"/>
    <property type="evidence" value="ECO:0007669"/>
    <property type="project" value="TreeGrafter"/>
</dbReference>
<keyword evidence="1" id="KW-0732">Signal</keyword>
<dbReference type="Pfam" id="PF03351">
    <property type="entry name" value="DOMON"/>
    <property type="match status" value="1"/>
</dbReference>
<keyword evidence="4" id="KW-1185">Reference proteome</keyword>
<dbReference type="GO" id="GO:0005615">
    <property type="term" value="C:extracellular space"/>
    <property type="evidence" value="ECO:0007669"/>
    <property type="project" value="TreeGrafter"/>
</dbReference>
<dbReference type="PANTHER" id="PTHR10157:SF23">
    <property type="entry name" value="MOXD1 HOMOLOG 1"/>
    <property type="match status" value="1"/>
</dbReference>
<dbReference type="PROSITE" id="PS50836">
    <property type="entry name" value="DOMON"/>
    <property type="match status" value="1"/>
</dbReference>
<dbReference type="STRING" id="317577.GCA_000419625_01859"/>
<evidence type="ECO:0000256" key="1">
    <source>
        <dbReference type="SAM" id="SignalP"/>
    </source>
</evidence>
<dbReference type="RefSeq" id="WP_022801383.1">
    <property type="nucleotide sequence ID" value="NZ_ATTJ01000001.1"/>
</dbReference>
<sequence>MNTPVKLALTAAALTATAALAQAAPKVDGVIGAGEYSSTFKEPEKGMSVSWRVVGDTIYFGVSARTDGWIGIGLDPSGEKKTGADMYMFVMEDGKLNAMDMVQVKKTGAPKLDTEEGGKDNIAAKAGKISGDTFTVEFSRKLNTGDKQDAVLTAGKGAKLLMAVGPGEKTNKAHAKSMRWEKEIVIK</sequence>
<feature type="domain" description="DOMON" evidence="2">
    <location>
        <begin position="45"/>
        <end position="165"/>
    </location>
</feature>
<dbReference type="EMBL" id="CP021081">
    <property type="protein sequence ID" value="ASN81348.1"/>
    <property type="molecule type" value="Genomic_DNA"/>
</dbReference>
<dbReference type="Proteomes" id="UP000259030">
    <property type="component" value="Chromosome"/>
</dbReference>
<reference evidence="3 4" key="1">
    <citation type="submission" date="2017-05" db="EMBL/GenBank/DDBJ databases">
        <title>The complete genome sequence of Deinococcus ficus isolated from the rhizosphere of the Ficus religiosa L. in Taiwan.</title>
        <authorList>
            <person name="Wu K.-M."/>
            <person name="Liao T.-L."/>
            <person name="Liu Y.-M."/>
            <person name="Young C.-C."/>
            <person name="Tsai S.-F."/>
        </authorList>
    </citation>
    <scope>NUCLEOTIDE SEQUENCE [LARGE SCALE GENOMIC DNA]</scope>
    <source>
        <strain evidence="3 4">CC-FR2-10</strain>
    </source>
</reference>
<dbReference type="InterPro" id="IPR045266">
    <property type="entry name" value="DOH_DOMON"/>
</dbReference>
<organism evidence="3 4">
    <name type="scientific">Deinococcus ficus</name>
    <dbReference type="NCBI Taxonomy" id="317577"/>
    <lineage>
        <taxon>Bacteria</taxon>
        <taxon>Thermotogati</taxon>
        <taxon>Deinococcota</taxon>
        <taxon>Deinococci</taxon>
        <taxon>Deinococcales</taxon>
        <taxon>Deinococcaceae</taxon>
        <taxon>Deinococcus</taxon>
    </lineage>
</organism>
<dbReference type="InterPro" id="IPR000945">
    <property type="entry name" value="DBH-like"/>
</dbReference>
<dbReference type="GO" id="GO:0006589">
    <property type="term" value="P:octopamine biosynthetic process"/>
    <property type="evidence" value="ECO:0007669"/>
    <property type="project" value="TreeGrafter"/>
</dbReference>
<proteinExistence type="predicted"/>
<gene>
    <name evidence="3" type="ORF">DFI_10250</name>
</gene>
<evidence type="ECO:0000313" key="3">
    <source>
        <dbReference type="EMBL" id="ASN81348.1"/>
    </source>
</evidence>
<dbReference type="Gene3D" id="2.60.40.1190">
    <property type="match status" value="1"/>
</dbReference>
<evidence type="ECO:0000259" key="2">
    <source>
        <dbReference type="PROSITE" id="PS50836"/>
    </source>
</evidence>
<evidence type="ECO:0000313" key="4">
    <source>
        <dbReference type="Proteomes" id="UP000259030"/>
    </source>
</evidence>
<feature type="chain" id="PRO_5011262368" description="DOMON domain-containing protein" evidence="1">
    <location>
        <begin position="24"/>
        <end position="187"/>
    </location>
</feature>
<dbReference type="AlphaFoldDB" id="A0A221SXJ3"/>
<dbReference type="CDD" id="cd09631">
    <property type="entry name" value="DOMON_DOH"/>
    <property type="match status" value="1"/>
</dbReference>
<feature type="signal peptide" evidence="1">
    <location>
        <begin position="1"/>
        <end position="23"/>
    </location>
</feature>
<dbReference type="GO" id="GO:0005507">
    <property type="term" value="F:copper ion binding"/>
    <property type="evidence" value="ECO:0007669"/>
    <property type="project" value="TreeGrafter"/>
</dbReference>
<protein>
    <recommendedName>
        <fullName evidence="2">DOMON domain-containing protein</fullName>
    </recommendedName>
</protein>
<dbReference type="PANTHER" id="PTHR10157">
    <property type="entry name" value="DOPAMINE BETA HYDROXYLASE RELATED"/>
    <property type="match status" value="1"/>
</dbReference>
<dbReference type="KEGG" id="dfc:DFI_10250"/>